<evidence type="ECO:0000259" key="1">
    <source>
        <dbReference type="PROSITE" id="PS50164"/>
    </source>
</evidence>
<evidence type="ECO:0000313" key="3">
    <source>
        <dbReference type="Proteomes" id="UP000247091"/>
    </source>
</evidence>
<dbReference type="SUPFAM" id="SSF82771">
    <property type="entry name" value="GIY-YIG endonuclease"/>
    <property type="match status" value="1"/>
</dbReference>
<dbReference type="EMBL" id="JX997169">
    <property type="protein sequence ID" value="AGE53776.1"/>
    <property type="molecule type" value="Genomic_DNA"/>
</dbReference>
<dbReference type="Pfam" id="PF01541">
    <property type="entry name" value="GIY-YIG"/>
    <property type="match status" value="1"/>
</dbReference>
<protein>
    <submittedName>
        <fullName evidence="2">GIY-YIG catalytic domain-containing endonuclease</fullName>
    </submittedName>
</protein>
<keyword evidence="2" id="KW-0540">Nuclease</keyword>
<gene>
    <name evidence="2" type="primary">IL-3A_117L</name>
    <name evidence="2" type="ORF">PBCVIL3A_117L</name>
</gene>
<dbReference type="GO" id="GO:0004519">
    <property type="term" value="F:endonuclease activity"/>
    <property type="evidence" value="ECO:0007669"/>
    <property type="project" value="UniProtKB-KW"/>
</dbReference>
<dbReference type="InterPro" id="IPR035901">
    <property type="entry name" value="GIY-YIG_endonuc_sf"/>
</dbReference>
<dbReference type="InterPro" id="IPR000305">
    <property type="entry name" value="GIY-YIG_endonuc"/>
</dbReference>
<keyword evidence="2" id="KW-0255">Endonuclease</keyword>
<organismHost>
    <name type="scientific">Chlorella</name>
    <dbReference type="NCBI Taxonomy" id="3071"/>
</organismHost>
<dbReference type="PROSITE" id="PS50164">
    <property type="entry name" value="GIY_YIG"/>
    <property type="match status" value="1"/>
</dbReference>
<feature type="domain" description="GIY-YIG" evidence="1">
    <location>
        <begin position="34"/>
        <end position="121"/>
    </location>
</feature>
<proteinExistence type="predicted"/>
<organism evidence="2 3">
    <name type="scientific">Paramecium bursaria Chlorella virus IL3A</name>
    <name type="common">PBCV-IL3A</name>
    <dbReference type="NCBI Taxonomy" id="46019"/>
    <lineage>
        <taxon>Viruses</taxon>
        <taxon>Varidnaviria</taxon>
        <taxon>Bamfordvirae</taxon>
        <taxon>Nucleocytoviricota</taxon>
        <taxon>Megaviricetes</taxon>
        <taxon>Algavirales</taxon>
        <taxon>Phycodnaviridae</taxon>
        <taxon>Chlorovirus</taxon>
        <taxon>Chlorovirus illinoense</taxon>
    </lineage>
</organism>
<dbReference type="Gene3D" id="3.40.1440.10">
    <property type="entry name" value="GIY-YIG endonuclease"/>
    <property type="match status" value="1"/>
</dbReference>
<keyword evidence="2" id="KW-0378">Hydrolase</keyword>
<reference evidence="2 3" key="1">
    <citation type="submission" date="2012-10" db="EMBL/GenBank/DDBJ databases">
        <title>Towards defining the chloroviruses: a genomic journey through a genus of large DNA viruses.</title>
        <authorList>
            <person name="Jeanniard A."/>
            <person name="Dunigan D.D."/>
            <person name="Gurnon J.R."/>
            <person name="Agarkova I."/>
            <person name="Kang M."/>
            <person name="Vitek J."/>
            <person name="Duncan G."/>
            <person name="McClung O.W."/>
            <person name="Larsen M."/>
            <person name="Claverie J.-M."/>
            <person name="Van Etten J.L."/>
            <person name="Blanc G."/>
        </authorList>
    </citation>
    <scope>NUCLEOTIDE SEQUENCE [LARGE SCALE GENOMIC DNA]</scope>
</reference>
<dbReference type="Proteomes" id="UP000247091">
    <property type="component" value="Segment"/>
</dbReference>
<evidence type="ECO:0000313" key="2">
    <source>
        <dbReference type="EMBL" id="AGE53776.1"/>
    </source>
</evidence>
<name>M1HVM2_PBCVI</name>
<sequence length="168" mass="19692">MDHELLQVLRESAIANVRVSNQYKKMDREYYNGNRYFTYALLLQNNKIYVGDTSNIYSRLMSHFEMSESSAKWVKLHGPVKRVLEITYDAPPGAENERTLEYADIFGYENVRGGYHCKLDMATPPSSLDNFKRGQMKHKFLQRDEIRQIELDIRAIVAEKIDNTFTQE</sequence>
<accession>M1HVM2</accession>